<protein>
    <recommendedName>
        <fullName evidence="1">Hydantoinase B/oxoprolinase domain-containing protein</fullName>
    </recommendedName>
</protein>
<dbReference type="InterPro" id="IPR003692">
    <property type="entry name" value="Hydantoinase_B"/>
</dbReference>
<accession>A0A6N7Z0G1</accession>
<dbReference type="AlphaFoldDB" id="A0A6N7Z0G1"/>
<dbReference type="OrthoDB" id="102473at2"/>
<dbReference type="GO" id="GO:0017168">
    <property type="term" value="F:5-oxoprolinase (ATP-hydrolyzing) activity"/>
    <property type="evidence" value="ECO:0007669"/>
    <property type="project" value="TreeGrafter"/>
</dbReference>
<dbReference type="EMBL" id="WMBA01000003">
    <property type="protein sequence ID" value="MTD53060.1"/>
    <property type="molecule type" value="Genomic_DNA"/>
</dbReference>
<dbReference type="GO" id="GO:0005829">
    <property type="term" value="C:cytosol"/>
    <property type="evidence" value="ECO:0007669"/>
    <property type="project" value="TreeGrafter"/>
</dbReference>
<organism evidence="2 3">
    <name type="scientific">Amycolatopsis pithecellobii</name>
    <dbReference type="NCBI Taxonomy" id="664692"/>
    <lineage>
        <taxon>Bacteria</taxon>
        <taxon>Bacillati</taxon>
        <taxon>Actinomycetota</taxon>
        <taxon>Actinomycetes</taxon>
        <taxon>Pseudonocardiales</taxon>
        <taxon>Pseudonocardiaceae</taxon>
        <taxon>Amycolatopsis</taxon>
    </lineage>
</organism>
<dbReference type="Proteomes" id="UP000440096">
    <property type="component" value="Unassembled WGS sequence"/>
</dbReference>
<evidence type="ECO:0000313" key="3">
    <source>
        <dbReference type="Proteomes" id="UP000440096"/>
    </source>
</evidence>
<sequence length="526" mass="56436">MPEPTGDKMDEVVVKVAWDRLMALANSAATSVYRTAFSPTVQDLVDIALAFVDRHGRLLIVSDIGSTGHMAPIAAVCQEVMRAYPAESMREGDVYVLNDPWVTSGHLLDVAVVAPIFRNSRLVGAAGAIFHATDIGGLGITSWANDIYEEGLYLPPVKLVAAGQRNEELYQVMLANVRRPEYFAGDLEAAITGIQIGAQGVERLLDELDLEDLDALSDEIIDRSERAMRDALRQLRPGEYSASVEFDPLGPGSEPLDVRVRVTVDDDANVVVDYAGTCDEVRRGVNSTLVYTAGYSQYAVRLAVTNRLPWNAGTMAPIKVVAPEGSIVACKHPAPTAMRTAIGQNVTQLVLRALTDAEPPFLAADSCGPDVMAHFNPDEGVAPEGRVTASCGQGARRHRDGLVATTFPARARRKQIELTEQEGYVRYLRQERRAGSGGAGRTTGGDGMIVEFEFVRCGATVDVLRQRTHMPPQGLLGGGEGLPSNAELNGEVLPSRFRGRVEVGDRLLLESAGGGGMGAVTETGEI</sequence>
<dbReference type="Pfam" id="PF02538">
    <property type="entry name" value="Hydantoinase_B"/>
    <property type="match status" value="1"/>
</dbReference>
<dbReference type="InterPro" id="IPR045079">
    <property type="entry name" value="Oxoprolinase-like"/>
</dbReference>
<dbReference type="PANTHER" id="PTHR11365:SF23">
    <property type="entry name" value="HYPOTHETICAL 5-OXOPROLINASE (EUROFUNG)-RELATED"/>
    <property type="match status" value="1"/>
</dbReference>
<dbReference type="RefSeq" id="WP_154755302.1">
    <property type="nucleotide sequence ID" value="NZ_WMBA01000003.1"/>
</dbReference>
<dbReference type="PANTHER" id="PTHR11365">
    <property type="entry name" value="5-OXOPROLINASE RELATED"/>
    <property type="match status" value="1"/>
</dbReference>
<evidence type="ECO:0000313" key="2">
    <source>
        <dbReference type="EMBL" id="MTD53060.1"/>
    </source>
</evidence>
<evidence type="ECO:0000259" key="1">
    <source>
        <dbReference type="Pfam" id="PF02538"/>
    </source>
</evidence>
<reference evidence="2 3" key="1">
    <citation type="submission" date="2019-11" db="EMBL/GenBank/DDBJ databases">
        <title>Draft genome of Amycolatopsis RM579.</title>
        <authorList>
            <person name="Duangmal K."/>
            <person name="Mingma R."/>
        </authorList>
    </citation>
    <scope>NUCLEOTIDE SEQUENCE [LARGE SCALE GENOMIC DNA]</scope>
    <source>
        <strain evidence="2 3">RM579</strain>
    </source>
</reference>
<name>A0A6N7Z0G1_9PSEU</name>
<proteinExistence type="predicted"/>
<keyword evidence="3" id="KW-1185">Reference proteome</keyword>
<comment type="caution">
    <text evidence="2">The sequence shown here is derived from an EMBL/GenBank/DDBJ whole genome shotgun (WGS) entry which is preliminary data.</text>
</comment>
<feature type="domain" description="Hydantoinase B/oxoprolinase" evidence="1">
    <location>
        <begin position="10"/>
        <end position="519"/>
    </location>
</feature>
<dbReference type="GO" id="GO:0006749">
    <property type="term" value="P:glutathione metabolic process"/>
    <property type="evidence" value="ECO:0007669"/>
    <property type="project" value="TreeGrafter"/>
</dbReference>
<gene>
    <name evidence="2" type="ORF">GKO32_03575</name>
</gene>